<keyword evidence="6" id="KW-1185">Reference proteome</keyword>
<accession>A0ABS5RNZ9</accession>
<protein>
    <submittedName>
        <fullName evidence="5">YcnI family protein</fullName>
    </submittedName>
</protein>
<dbReference type="Pfam" id="PF07987">
    <property type="entry name" value="DUF1775"/>
    <property type="match status" value="1"/>
</dbReference>
<keyword evidence="2" id="KW-0812">Transmembrane</keyword>
<proteinExistence type="predicted"/>
<comment type="caution">
    <text evidence="5">The sequence shown here is derived from an EMBL/GenBank/DDBJ whole genome shotgun (WGS) entry which is preliminary data.</text>
</comment>
<feature type="chain" id="PRO_5045993121" evidence="3">
    <location>
        <begin position="24"/>
        <end position="226"/>
    </location>
</feature>
<gene>
    <name evidence="5" type="ORF">KIH27_16660</name>
</gene>
<evidence type="ECO:0000256" key="3">
    <source>
        <dbReference type="SAM" id="SignalP"/>
    </source>
</evidence>
<keyword evidence="3" id="KW-0732">Signal</keyword>
<evidence type="ECO:0000256" key="1">
    <source>
        <dbReference type="SAM" id="MobiDB-lite"/>
    </source>
</evidence>
<feature type="signal peptide" evidence="3">
    <location>
        <begin position="1"/>
        <end position="23"/>
    </location>
</feature>
<sequence length="226" mass="22862">MTARVTRALAGAAVLLGTGFVGAAPAGAHVHASSPGAVRGGVAMVTFEVPNESPTGSATTELTVTLPDVASARTETKPGWTARMDRDAATGTVRSVTWTATPGAGVGADQFGLFRIAVKLPDADTVTFPAAQRYADGTVVRWDQDPLPGGGEPDRPVPALHLVSGPAAPMEHHAQHPAPAVSAGPAETEAAEPEAPPHDNAARLLGGTALLVAALAVTVAITRRRT</sequence>
<feature type="domain" description="YncI copper-binding" evidence="4">
    <location>
        <begin position="29"/>
        <end position="162"/>
    </location>
</feature>
<keyword evidence="2" id="KW-0472">Membrane</keyword>
<feature type="region of interest" description="Disordered" evidence="1">
    <location>
        <begin position="169"/>
        <end position="200"/>
    </location>
</feature>
<evidence type="ECO:0000256" key="2">
    <source>
        <dbReference type="SAM" id="Phobius"/>
    </source>
</evidence>
<reference evidence="5 6" key="1">
    <citation type="submission" date="2021-05" db="EMBL/GenBank/DDBJ databases">
        <title>Mycobacterium acidophilum sp. nov., an extremely acid-tolerant member of the genus Mycobacterium.</title>
        <authorList>
            <person name="Xia J."/>
        </authorList>
    </citation>
    <scope>NUCLEOTIDE SEQUENCE [LARGE SCALE GENOMIC DNA]</scope>
    <source>
        <strain evidence="5 6">M1</strain>
    </source>
</reference>
<evidence type="ECO:0000313" key="6">
    <source>
        <dbReference type="Proteomes" id="UP001519535"/>
    </source>
</evidence>
<dbReference type="CDD" id="cd08545">
    <property type="entry name" value="YcnI_like"/>
    <property type="match status" value="1"/>
</dbReference>
<evidence type="ECO:0000313" key="5">
    <source>
        <dbReference type="EMBL" id="MBS9535221.1"/>
    </source>
</evidence>
<dbReference type="InterPro" id="IPR038507">
    <property type="entry name" value="YcnI-like_sf"/>
</dbReference>
<dbReference type="EMBL" id="JAHCLR010000038">
    <property type="protein sequence ID" value="MBS9535221.1"/>
    <property type="molecule type" value="Genomic_DNA"/>
</dbReference>
<organism evidence="5 6">
    <name type="scientific">Mycolicibacter acidiphilus</name>
    <dbReference type="NCBI Taxonomy" id="2835306"/>
    <lineage>
        <taxon>Bacteria</taxon>
        <taxon>Bacillati</taxon>
        <taxon>Actinomycetota</taxon>
        <taxon>Actinomycetes</taxon>
        <taxon>Mycobacteriales</taxon>
        <taxon>Mycobacteriaceae</taxon>
        <taxon>Mycolicibacter</taxon>
    </lineage>
</organism>
<feature type="transmembrane region" description="Helical" evidence="2">
    <location>
        <begin position="204"/>
        <end position="222"/>
    </location>
</feature>
<dbReference type="RefSeq" id="WP_214094078.1">
    <property type="nucleotide sequence ID" value="NZ_JAHCLR010000038.1"/>
</dbReference>
<name>A0ABS5RNZ9_9MYCO</name>
<keyword evidence="2" id="KW-1133">Transmembrane helix</keyword>
<dbReference type="Proteomes" id="UP001519535">
    <property type="component" value="Unassembled WGS sequence"/>
</dbReference>
<evidence type="ECO:0000259" key="4">
    <source>
        <dbReference type="Pfam" id="PF07987"/>
    </source>
</evidence>
<dbReference type="InterPro" id="IPR012533">
    <property type="entry name" value="YcnI-copper_dom"/>
</dbReference>
<dbReference type="Gene3D" id="2.60.40.2230">
    <property type="entry name" value="Uncharacterised protein YcnI-like PF07987, DUF1775"/>
    <property type="match status" value="1"/>
</dbReference>